<comment type="caution">
    <text evidence="2">The sequence shown here is derived from an EMBL/GenBank/DDBJ whole genome shotgun (WGS) entry which is preliminary data.</text>
</comment>
<reference evidence="2 3" key="1">
    <citation type="submission" date="2014-12" db="EMBL/GenBank/DDBJ databases">
        <title>Genome sequencing of Photobacterium gaetbulicola AD005a.</title>
        <authorList>
            <person name="Adrian T.G.S."/>
            <person name="Chan K.G."/>
        </authorList>
    </citation>
    <scope>NUCLEOTIDE SEQUENCE [LARGE SCALE GENOMIC DNA]</scope>
    <source>
        <strain evidence="2 3">AD005a</strain>
    </source>
</reference>
<dbReference type="PANTHER" id="PTHR39966">
    <property type="entry name" value="BLL2471 PROTEIN-RELATED"/>
    <property type="match status" value="1"/>
</dbReference>
<evidence type="ECO:0000313" key="2">
    <source>
        <dbReference type="EMBL" id="KHT61742.1"/>
    </source>
</evidence>
<evidence type="ECO:0000313" key="3">
    <source>
        <dbReference type="Proteomes" id="UP000031278"/>
    </source>
</evidence>
<gene>
    <name evidence="2" type="ORF">RJ45_21210</name>
</gene>
<dbReference type="Gene3D" id="1.20.120.520">
    <property type="entry name" value="nmb1532 protein domain like"/>
    <property type="match status" value="1"/>
</dbReference>
<sequence length="178" mass="20965">MMLDDIHTEHGYICRLLKILQQKLTAIRNGQEVNYGLIKDIVDYLQNHAECCHHPKEDVLYHYYQAHYADHVGEVESLAKEHEELAKLTQEFADTVDMILMDAVIPLDVFAEKLNAFVVRQYAHLEFEEKHILPLIRDHFTQEDWLAVSKQYEECECDPLFGAQVNERYRHLAERLQA</sequence>
<proteinExistence type="predicted"/>
<evidence type="ECO:0000259" key="1">
    <source>
        <dbReference type="Pfam" id="PF01814"/>
    </source>
</evidence>
<protein>
    <submittedName>
        <fullName evidence="2">Cation-binding protein</fullName>
    </submittedName>
</protein>
<dbReference type="Pfam" id="PF01814">
    <property type="entry name" value="Hemerythrin"/>
    <property type="match status" value="1"/>
</dbReference>
<accession>A0A0B9GYM8</accession>
<dbReference type="PANTHER" id="PTHR39966:SF1">
    <property type="entry name" value="HEMERYTHRIN-LIKE DOMAIN-CONTAINING PROTEIN"/>
    <property type="match status" value="1"/>
</dbReference>
<dbReference type="AlphaFoldDB" id="A0A0B9GYM8"/>
<dbReference type="InterPro" id="IPR012312">
    <property type="entry name" value="Hemerythrin-like"/>
</dbReference>
<dbReference type="Proteomes" id="UP000031278">
    <property type="component" value="Unassembled WGS sequence"/>
</dbReference>
<name>A0A0B9GYM8_9GAMM</name>
<dbReference type="EMBL" id="JWLZ01000195">
    <property type="protein sequence ID" value="KHT61742.1"/>
    <property type="molecule type" value="Genomic_DNA"/>
</dbReference>
<dbReference type="GO" id="GO:0005886">
    <property type="term" value="C:plasma membrane"/>
    <property type="evidence" value="ECO:0007669"/>
    <property type="project" value="TreeGrafter"/>
</dbReference>
<organism evidence="2 3">
    <name type="scientific">Photobacterium gaetbulicola</name>
    <dbReference type="NCBI Taxonomy" id="1295392"/>
    <lineage>
        <taxon>Bacteria</taxon>
        <taxon>Pseudomonadati</taxon>
        <taxon>Pseudomonadota</taxon>
        <taxon>Gammaproteobacteria</taxon>
        <taxon>Vibrionales</taxon>
        <taxon>Vibrionaceae</taxon>
        <taxon>Photobacterium</taxon>
    </lineage>
</organism>
<dbReference type="RefSeq" id="WP_039467105.1">
    <property type="nucleotide sequence ID" value="NZ_JWLZ01000195.1"/>
</dbReference>
<feature type="domain" description="Hemerythrin-like" evidence="1">
    <location>
        <begin position="2"/>
        <end position="136"/>
    </location>
</feature>